<evidence type="ECO:0000256" key="6">
    <source>
        <dbReference type="ARBA" id="ARBA00022989"/>
    </source>
</evidence>
<keyword evidence="6 9" id="KW-1133">Transmembrane helix</keyword>
<dbReference type="Proteomes" id="UP000198508">
    <property type="component" value="Unassembled WGS sequence"/>
</dbReference>
<dbReference type="STRING" id="460384.SAMN05216313_13050"/>
<accession>A0A1I0JJP8</accession>
<keyword evidence="11" id="KW-1185">Reference proteome</keyword>
<keyword evidence="7 8" id="KW-0472">Membrane</keyword>
<evidence type="ECO:0000256" key="1">
    <source>
        <dbReference type="ARBA" id="ARBA00004651"/>
    </source>
</evidence>
<evidence type="ECO:0000256" key="3">
    <source>
        <dbReference type="ARBA" id="ARBA00022448"/>
    </source>
</evidence>
<feature type="transmembrane region" description="Helical" evidence="9">
    <location>
        <begin position="130"/>
        <end position="153"/>
    </location>
</feature>
<evidence type="ECO:0000313" key="11">
    <source>
        <dbReference type="Proteomes" id="UP000198508"/>
    </source>
</evidence>
<reference evidence="11" key="1">
    <citation type="submission" date="2016-10" db="EMBL/GenBank/DDBJ databases">
        <authorList>
            <person name="Varghese N."/>
            <person name="Submissions S."/>
        </authorList>
    </citation>
    <scope>NUCLEOTIDE SEQUENCE [LARGE SCALE GENOMIC DNA]</scope>
    <source>
        <strain evidence="11">NLAE-zl-G277</strain>
    </source>
</reference>
<dbReference type="RefSeq" id="WP_092369130.1">
    <property type="nucleotide sequence ID" value="NZ_DAINWJ010000465.1"/>
</dbReference>
<keyword evidence="3 8" id="KW-0813">Transport</keyword>
<dbReference type="Gene3D" id="1.10.1760.20">
    <property type="match status" value="1"/>
</dbReference>
<organism evidence="10 11">
    <name type="scientific">Enterocloster lavalensis</name>
    <dbReference type="NCBI Taxonomy" id="460384"/>
    <lineage>
        <taxon>Bacteria</taxon>
        <taxon>Bacillati</taxon>
        <taxon>Bacillota</taxon>
        <taxon>Clostridia</taxon>
        <taxon>Lachnospirales</taxon>
        <taxon>Lachnospiraceae</taxon>
        <taxon>Enterocloster</taxon>
    </lineage>
</organism>
<dbReference type="GeneID" id="93277684"/>
<keyword evidence="5 9" id="KW-0812">Transmembrane</keyword>
<comment type="similarity">
    <text evidence="2 8">Belongs to the prokaryotic riboflavin transporter (P-RFT) (TC 2.A.87) family.</text>
</comment>
<evidence type="ECO:0000256" key="9">
    <source>
        <dbReference type="SAM" id="Phobius"/>
    </source>
</evidence>
<dbReference type="GO" id="GO:0005886">
    <property type="term" value="C:plasma membrane"/>
    <property type="evidence" value="ECO:0007669"/>
    <property type="project" value="UniProtKB-SubCell"/>
</dbReference>
<dbReference type="PIRSF" id="PIRSF037778">
    <property type="entry name" value="UCP037778_transp_RibU"/>
    <property type="match status" value="1"/>
</dbReference>
<feature type="transmembrane region" description="Helical" evidence="9">
    <location>
        <begin position="185"/>
        <end position="209"/>
    </location>
</feature>
<comment type="subcellular location">
    <subcellularLocation>
        <location evidence="1">Cell membrane</location>
        <topology evidence="1">Multi-pass membrane protein</topology>
    </subcellularLocation>
</comment>
<evidence type="ECO:0000256" key="7">
    <source>
        <dbReference type="ARBA" id="ARBA00023136"/>
    </source>
</evidence>
<sequence>MKQTCQDAAREALAEKTAAKRRAGGIAVRPLVLSAFMGAVSAVLMAMEFPVPLAPGFVKMDFSDLPVILGGFIMGPLAGMRIIAVKIGLSFLLKGTVTMGVGELANMIGSVSYMLPAVLLYRRWNTRRGAALSLAAATACAAASALLYNLFLIFPVYARLYGMSMDSIVAMARATSPWVTDLFSMMLFSMLPFNLFKYASVSVIAFLVYKRLRRLLKGWSD</sequence>
<dbReference type="Pfam" id="PF12822">
    <property type="entry name" value="ECF_trnsprt"/>
    <property type="match status" value="1"/>
</dbReference>
<keyword evidence="4 8" id="KW-1003">Cell membrane</keyword>
<name>A0A1I0JJP8_9FIRM</name>
<dbReference type="InterPro" id="IPR024529">
    <property type="entry name" value="ECF_trnsprt_substrate-spec"/>
</dbReference>
<dbReference type="PANTHER" id="PTHR38438:SF1">
    <property type="entry name" value="RIBOFLAVIN TRANSPORTER RIBU"/>
    <property type="match status" value="1"/>
</dbReference>
<evidence type="ECO:0000256" key="4">
    <source>
        <dbReference type="ARBA" id="ARBA00022475"/>
    </source>
</evidence>
<feature type="transmembrane region" description="Helical" evidence="9">
    <location>
        <begin position="67"/>
        <end position="92"/>
    </location>
</feature>
<protein>
    <recommendedName>
        <fullName evidence="8">Riboflavin transporter</fullName>
    </recommendedName>
</protein>
<proteinExistence type="inferred from homology"/>
<evidence type="ECO:0000256" key="2">
    <source>
        <dbReference type="ARBA" id="ARBA00005540"/>
    </source>
</evidence>
<feature type="transmembrane region" description="Helical" evidence="9">
    <location>
        <begin position="26"/>
        <end position="47"/>
    </location>
</feature>
<dbReference type="AlphaFoldDB" id="A0A1I0JJP8"/>
<evidence type="ECO:0000256" key="5">
    <source>
        <dbReference type="ARBA" id="ARBA00022692"/>
    </source>
</evidence>
<dbReference type="InterPro" id="IPR025720">
    <property type="entry name" value="RibU"/>
</dbReference>
<evidence type="ECO:0000313" key="10">
    <source>
        <dbReference type="EMBL" id="SEU09854.1"/>
    </source>
</evidence>
<dbReference type="EMBL" id="FOIM01000030">
    <property type="protein sequence ID" value="SEU09854.1"/>
    <property type="molecule type" value="Genomic_DNA"/>
</dbReference>
<dbReference type="GO" id="GO:0032217">
    <property type="term" value="F:riboflavin transmembrane transporter activity"/>
    <property type="evidence" value="ECO:0007669"/>
    <property type="project" value="UniProtKB-UniRule"/>
</dbReference>
<comment type="function">
    <text evidence="8">Probably a riboflavin-binding protein that interacts with the energy-coupling factor (ECF) ABC-transporter complex.</text>
</comment>
<dbReference type="PANTHER" id="PTHR38438">
    <property type="entry name" value="RIBOFLAVIN TRANSPORTER RIBU"/>
    <property type="match status" value="1"/>
</dbReference>
<evidence type="ECO:0000256" key="8">
    <source>
        <dbReference type="PIRNR" id="PIRNR037778"/>
    </source>
</evidence>
<gene>
    <name evidence="10" type="ORF">SAMN05216313_13050</name>
</gene>